<protein>
    <recommendedName>
        <fullName evidence="1">Type I restriction enzyme R protein C-terminal domain-containing protein</fullName>
    </recommendedName>
</protein>
<sequence>MSIIKIRKWTISLLWLKKPIYLIRASIDHRAKAHLLIDFINQTNLETILNKVSIIEAFFSFVQTEQKREAEILITSEELNIDAAKYYINTSLKQGYASENSAELNDTLPKINLLNLQYLIKKQNVFQKISLFVEKFRGIGGSI</sequence>
<dbReference type="InterPro" id="IPR022625">
    <property type="entry name" value="TypeI_RM_Rsu_C"/>
</dbReference>
<feature type="domain" description="Type I restriction enzyme R protein C-terminal" evidence="1">
    <location>
        <begin position="22"/>
        <end position="136"/>
    </location>
</feature>
<accession>A0A7G1Q7Z9</accession>
<organism evidence="2 3">
    <name type="scientific">Candidatus Nitrosacidococcus tergens</name>
    <dbReference type="NCBI Taxonomy" id="553981"/>
    <lineage>
        <taxon>Bacteria</taxon>
        <taxon>Pseudomonadati</taxon>
        <taxon>Pseudomonadota</taxon>
        <taxon>Gammaproteobacteria</taxon>
        <taxon>Chromatiales</taxon>
        <taxon>Chromatiaceae</taxon>
        <taxon>Candidatus Nitrosacidococcus</taxon>
    </lineage>
</organism>
<keyword evidence="3" id="KW-1185">Reference proteome</keyword>
<gene>
    <name evidence="2" type="ORF">NSCAC_0284</name>
</gene>
<proteinExistence type="predicted"/>
<evidence type="ECO:0000259" key="1">
    <source>
        <dbReference type="Pfam" id="PF12008"/>
    </source>
</evidence>
<dbReference type="EMBL" id="LR778175">
    <property type="protein sequence ID" value="CAB1274668.1"/>
    <property type="molecule type" value="Genomic_DNA"/>
</dbReference>
<evidence type="ECO:0000313" key="3">
    <source>
        <dbReference type="Proteomes" id="UP000516072"/>
    </source>
</evidence>
<reference evidence="2 3" key="1">
    <citation type="submission" date="2020-03" db="EMBL/GenBank/DDBJ databases">
        <authorList>
            <person name="Picone N."/>
        </authorList>
    </citation>
    <scope>NUCLEOTIDE SEQUENCE [LARGE SCALE GENOMIC DNA]</scope>
    <source>
        <strain evidence="2">NSCAC1</strain>
    </source>
</reference>
<dbReference type="AlphaFoldDB" id="A0A7G1Q7Z9"/>
<evidence type="ECO:0000313" key="2">
    <source>
        <dbReference type="EMBL" id="CAB1274668.1"/>
    </source>
</evidence>
<dbReference type="KEGG" id="ntg:NSCAC_0284"/>
<dbReference type="Pfam" id="PF12008">
    <property type="entry name" value="EcoR124_C"/>
    <property type="match status" value="1"/>
</dbReference>
<dbReference type="Proteomes" id="UP000516072">
    <property type="component" value="Chromosome"/>
</dbReference>
<name>A0A7G1Q7Z9_9GAMM</name>